<evidence type="ECO:0000313" key="1">
    <source>
        <dbReference type="EMBL" id="EMR12598.1"/>
    </source>
</evidence>
<protein>
    <submittedName>
        <fullName evidence="1">Uncharacterized protein</fullName>
    </submittedName>
</protein>
<keyword evidence="2" id="KW-1185">Reference proteome</keyword>
<dbReference type="STRING" id="1286106.MPL1_09607"/>
<reference evidence="1 2" key="1">
    <citation type="journal article" date="2013" name="Genome Announc.">
        <title>Draft Genome Sequence of Methylophaga lonarensis MPLT, a Haloalkaliphilic (Non-Methane-Utilizing) Methylotroph.</title>
        <authorList>
            <person name="Shetty S.A."/>
            <person name="Marathe N.P."/>
            <person name="Munot H."/>
            <person name="Antony C.P."/>
            <person name="Dhotre D.P."/>
            <person name="Murrell J.C."/>
            <person name="Shouche Y.S."/>
        </authorList>
    </citation>
    <scope>NUCLEOTIDE SEQUENCE [LARGE SCALE GENOMIC DNA]</scope>
    <source>
        <strain evidence="1 2">MPL</strain>
    </source>
</reference>
<proteinExistence type="predicted"/>
<dbReference type="AlphaFoldDB" id="M7NUZ1"/>
<dbReference type="Proteomes" id="UP000012019">
    <property type="component" value="Unassembled WGS sequence"/>
</dbReference>
<accession>M7NUZ1</accession>
<evidence type="ECO:0000313" key="2">
    <source>
        <dbReference type="Proteomes" id="UP000012019"/>
    </source>
</evidence>
<organism evidence="1 2">
    <name type="scientific">Methylophaga lonarensis MPL</name>
    <dbReference type="NCBI Taxonomy" id="1286106"/>
    <lineage>
        <taxon>Bacteria</taxon>
        <taxon>Pseudomonadati</taxon>
        <taxon>Pseudomonadota</taxon>
        <taxon>Gammaproteobacteria</taxon>
        <taxon>Thiotrichales</taxon>
        <taxon>Piscirickettsiaceae</taxon>
        <taxon>Methylophaga</taxon>
    </lineage>
</organism>
<comment type="caution">
    <text evidence="1">The sequence shown here is derived from an EMBL/GenBank/DDBJ whole genome shotgun (WGS) entry which is preliminary data.</text>
</comment>
<gene>
    <name evidence="1" type="ORF">MPL1_09607</name>
</gene>
<sequence length="72" mass="8105">MTARPIKEHLINGHLKPENGVTMKCQVQNFTNRMSCTGITDGEDEGLLCSNGSRQAIFVFDKNDILKAYKIY</sequence>
<dbReference type="EMBL" id="APHR01000051">
    <property type="protein sequence ID" value="EMR12598.1"/>
    <property type="molecule type" value="Genomic_DNA"/>
</dbReference>
<name>M7NUZ1_9GAMM</name>